<keyword evidence="9" id="KW-1185">Reference proteome</keyword>
<comment type="similarity">
    <text evidence="2">Belongs to the SLC13A/DASS transporter (TC 2.A.47) family. DIT1 subfamily.</text>
</comment>
<name>A0A8J4BFJ9_9CHLO</name>
<evidence type="ECO:0000256" key="2">
    <source>
        <dbReference type="ARBA" id="ARBA00007349"/>
    </source>
</evidence>
<feature type="transmembrane region" description="Helical" evidence="7">
    <location>
        <begin position="402"/>
        <end position="421"/>
    </location>
</feature>
<gene>
    <name evidence="8" type="ORF">Vafri_15457</name>
</gene>
<evidence type="ECO:0000256" key="1">
    <source>
        <dbReference type="ARBA" id="ARBA00004478"/>
    </source>
</evidence>
<feature type="transmembrane region" description="Helical" evidence="7">
    <location>
        <begin position="352"/>
        <end position="382"/>
    </location>
</feature>
<protein>
    <submittedName>
        <fullName evidence="8">Uncharacterized protein</fullName>
    </submittedName>
</protein>
<evidence type="ECO:0000256" key="4">
    <source>
        <dbReference type="ARBA" id="ARBA00022780"/>
    </source>
</evidence>
<dbReference type="InterPro" id="IPR030676">
    <property type="entry name" value="CitT-rel"/>
</dbReference>
<feature type="transmembrane region" description="Helical" evidence="7">
    <location>
        <begin position="112"/>
        <end position="143"/>
    </location>
</feature>
<reference evidence="8" key="1">
    <citation type="journal article" date="2021" name="Proc. Natl. Acad. Sci. U.S.A.">
        <title>Three genomes in the algal genus Volvox reveal the fate of a haploid sex-determining region after a transition to homothallism.</title>
        <authorList>
            <person name="Yamamoto K."/>
            <person name="Hamaji T."/>
            <person name="Kawai-Toyooka H."/>
            <person name="Matsuzaki R."/>
            <person name="Takahashi F."/>
            <person name="Nishimura Y."/>
            <person name="Kawachi M."/>
            <person name="Noguchi H."/>
            <person name="Minakuchi Y."/>
            <person name="Umen J.G."/>
            <person name="Toyoda A."/>
            <person name="Nozaki H."/>
        </authorList>
    </citation>
    <scope>NUCLEOTIDE SEQUENCE</scope>
    <source>
        <strain evidence="8">NIES-3780</strain>
    </source>
</reference>
<dbReference type="InterPro" id="IPR001898">
    <property type="entry name" value="SLC13A/DASS"/>
</dbReference>
<keyword evidence="5 7" id="KW-1133">Transmembrane helix</keyword>
<feature type="transmembrane region" description="Helical" evidence="7">
    <location>
        <begin position="428"/>
        <end position="451"/>
    </location>
</feature>
<dbReference type="GO" id="GO:0009706">
    <property type="term" value="C:chloroplast inner membrane"/>
    <property type="evidence" value="ECO:0007669"/>
    <property type="project" value="UniProtKB-SubCell"/>
</dbReference>
<feature type="transmembrane region" description="Helical" evidence="7">
    <location>
        <begin position="524"/>
        <end position="544"/>
    </location>
</feature>
<evidence type="ECO:0000256" key="3">
    <source>
        <dbReference type="ARBA" id="ARBA00022692"/>
    </source>
</evidence>
<feature type="transmembrane region" description="Helical" evidence="7">
    <location>
        <begin position="295"/>
        <end position="318"/>
    </location>
</feature>
<dbReference type="PANTHER" id="PTHR42826">
    <property type="entry name" value="DICARBOXYLATE TRANSPORTER 2.1, CHLOROPLASTIC"/>
    <property type="match status" value="1"/>
</dbReference>
<feature type="transmembrane region" description="Helical" evidence="7">
    <location>
        <begin position="155"/>
        <end position="174"/>
    </location>
</feature>
<evidence type="ECO:0000256" key="6">
    <source>
        <dbReference type="ARBA" id="ARBA00023136"/>
    </source>
</evidence>
<keyword evidence="4" id="KW-1001">Plastid inner membrane</keyword>
<evidence type="ECO:0000256" key="5">
    <source>
        <dbReference type="ARBA" id="ARBA00022989"/>
    </source>
</evidence>
<keyword evidence="3 7" id="KW-0812">Transmembrane</keyword>
<proteinExistence type="inferred from homology"/>
<dbReference type="NCBIfam" id="TIGR00785">
    <property type="entry name" value="dass"/>
    <property type="match status" value="1"/>
</dbReference>
<dbReference type="EMBL" id="BNCO01000043">
    <property type="protein sequence ID" value="GIL61050.1"/>
    <property type="molecule type" value="Genomic_DNA"/>
</dbReference>
<sequence length="550" mass="57004">MATILKAQGLRAGLPTRRPAPVPSHSLRTATTPVLRSGISMSALPLHSRVIQKTTTVGRRSLSVTASAATPAPAPAKPAFKWGANMKDLGICVGIAALLWFIPPPAGVTAKAWHLLAVFIGTIVGIITTPLPLGAVAVLGLGAAMLTKVLTFAEAFSAFASEIPWLIAIAYFLAGGFIKSGLGNRIAYAIVGALGKTTLGLTYALVFAEALLSPAIPSVAARAGGIFFPLAKALCLACGSDPEKGTAKKMGAYVMKTCFQTTCVSSAMFITAMAANPLAVNLAHAAGIDISWGTWALAGLVPGLVSLIAVPLILYVLYPPEVKDTPDAPAAAAKELAKLGPMSTNEKITAGAFAITVALWIFGGSLGINAVAAAIVGLFILLVTNVTNWKECLNNNAAWDTLTWFAALIAMASALNKYGFIPWLSNSVVQVVGGLGLGWQGAFGIVVGLYFYSHYFFASGAAHIGAMYTAFLAVATACGTPPMLAAIALGQLSNLMGCLTTYGIGSAPPYFGAGYVPQGDWLRLGFILSVFYLAVWLGLGGVWWKLIGLW</sequence>
<comment type="caution">
    <text evidence="8">The sequence shown here is derived from an EMBL/GenBank/DDBJ whole genome shotgun (WGS) entry which is preliminary data.</text>
</comment>
<evidence type="ECO:0000313" key="8">
    <source>
        <dbReference type="EMBL" id="GIL61050.1"/>
    </source>
</evidence>
<feature type="transmembrane region" description="Helical" evidence="7">
    <location>
        <begin position="186"/>
        <end position="212"/>
    </location>
</feature>
<keyword evidence="6 7" id="KW-0472">Membrane</keyword>
<comment type="subcellular location">
    <subcellularLocation>
        <location evidence="1">Plastid</location>
        <location evidence="1">Chloroplast inner membrane</location>
        <topology evidence="1">Multi-pass membrane protein</topology>
    </subcellularLocation>
</comment>
<dbReference type="AlphaFoldDB" id="A0A8J4BFJ9"/>
<keyword evidence="4" id="KW-0934">Plastid</keyword>
<dbReference type="Pfam" id="PF00939">
    <property type="entry name" value="Na_sulph_symp"/>
    <property type="match status" value="1"/>
</dbReference>
<feature type="transmembrane region" description="Helical" evidence="7">
    <location>
        <begin position="89"/>
        <end position="106"/>
    </location>
</feature>
<evidence type="ECO:0000313" key="9">
    <source>
        <dbReference type="Proteomes" id="UP000747399"/>
    </source>
</evidence>
<dbReference type="GO" id="GO:0015140">
    <property type="term" value="F:malate transmembrane transporter activity"/>
    <property type="evidence" value="ECO:0007669"/>
    <property type="project" value="UniProtKB-ARBA"/>
</dbReference>
<evidence type="ECO:0000256" key="7">
    <source>
        <dbReference type="SAM" id="Phobius"/>
    </source>
</evidence>
<organism evidence="8 9">
    <name type="scientific">Volvox africanus</name>
    <dbReference type="NCBI Taxonomy" id="51714"/>
    <lineage>
        <taxon>Eukaryota</taxon>
        <taxon>Viridiplantae</taxon>
        <taxon>Chlorophyta</taxon>
        <taxon>core chlorophytes</taxon>
        <taxon>Chlorophyceae</taxon>
        <taxon>CS clade</taxon>
        <taxon>Chlamydomonadales</taxon>
        <taxon>Volvocaceae</taxon>
        <taxon>Volvox</taxon>
    </lineage>
</organism>
<feature type="transmembrane region" description="Helical" evidence="7">
    <location>
        <begin position="253"/>
        <end position="275"/>
    </location>
</feature>
<dbReference type="Proteomes" id="UP000747399">
    <property type="component" value="Unassembled WGS sequence"/>
</dbReference>
<accession>A0A8J4BFJ9</accession>